<keyword evidence="3" id="KW-1185">Reference proteome</keyword>
<feature type="compositionally biased region" description="Polar residues" evidence="1">
    <location>
        <begin position="1"/>
        <end position="11"/>
    </location>
</feature>
<reference evidence="2 3" key="1">
    <citation type="submission" date="2018-05" db="EMBL/GenBank/DDBJ databases">
        <title>Genome sequencing and assembly of the regulated plant pathogen Lachnellula willkommii and related sister species for the development of diagnostic species identification markers.</title>
        <authorList>
            <person name="Giroux E."/>
            <person name="Bilodeau G."/>
        </authorList>
    </citation>
    <scope>NUCLEOTIDE SEQUENCE [LARGE SCALE GENOMIC DNA]</scope>
    <source>
        <strain evidence="2 3">CBS 268.59</strain>
    </source>
</reference>
<evidence type="ECO:0000313" key="2">
    <source>
        <dbReference type="EMBL" id="TVY83597.1"/>
    </source>
</evidence>
<organism evidence="2 3">
    <name type="scientific">Lachnellula suecica</name>
    <dbReference type="NCBI Taxonomy" id="602035"/>
    <lineage>
        <taxon>Eukaryota</taxon>
        <taxon>Fungi</taxon>
        <taxon>Dikarya</taxon>
        <taxon>Ascomycota</taxon>
        <taxon>Pezizomycotina</taxon>
        <taxon>Leotiomycetes</taxon>
        <taxon>Helotiales</taxon>
        <taxon>Lachnaceae</taxon>
        <taxon>Lachnellula</taxon>
    </lineage>
</organism>
<dbReference type="InterPro" id="IPR052523">
    <property type="entry name" value="Trichothecene_AcTrans"/>
</dbReference>
<gene>
    <name evidence="2" type="ORF">LSUE1_G002047</name>
</gene>
<dbReference type="PANTHER" id="PTHR42791">
    <property type="entry name" value="GNAT FAMILY ACETYLTRANSFERASE"/>
    <property type="match status" value="1"/>
</dbReference>
<name>A0A8T9CGD0_9HELO</name>
<dbReference type="Gene3D" id="3.40.630.30">
    <property type="match status" value="1"/>
</dbReference>
<comment type="caution">
    <text evidence="2">The sequence shown here is derived from an EMBL/GenBank/DDBJ whole genome shotgun (WGS) entry which is preliminary data.</text>
</comment>
<sequence length="239" mass="27330">MAQNSNSNGTMTLEKKRSLSPESSEEVRIVGIADFEHAAQCLSEAFEIDEIARYFVDTDDMATYSEEYKWKLHCDIIRYLTAAHCYKGIVTTIGPDYDAVALWLGPGENVDGFWTLLRSGLWRLYYKLSVEGRKRFFDEFFPLMHDTKHDVMAERDDDSYYLVYLGSKPSARDEEGKAMYLESSAEANMPYYKKYGFAHIMDIQLERGPKPLKLHIMVREPEVVASSSKGGETVAIRAL</sequence>
<dbReference type="OrthoDB" id="410198at2759"/>
<dbReference type="AlphaFoldDB" id="A0A8T9CGD0"/>
<evidence type="ECO:0000256" key="1">
    <source>
        <dbReference type="SAM" id="MobiDB-lite"/>
    </source>
</evidence>
<dbReference type="PANTHER" id="PTHR42791:SF1">
    <property type="entry name" value="N-ACETYLTRANSFERASE DOMAIN-CONTAINING PROTEIN"/>
    <property type="match status" value="1"/>
</dbReference>
<accession>A0A8T9CGD0</accession>
<dbReference type="EMBL" id="QGMK01000174">
    <property type="protein sequence ID" value="TVY83597.1"/>
    <property type="molecule type" value="Genomic_DNA"/>
</dbReference>
<dbReference type="Proteomes" id="UP000469558">
    <property type="component" value="Unassembled WGS sequence"/>
</dbReference>
<evidence type="ECO:0000313" key="3">
    <source>
        <dbReference type="Proteomes" id="UP000469558"/>
    </source>
</evidence>
<feature type="region of interest" description="Disordered" evidence="1">
    <location>
        <begin position="1"/>
        <end position="20"/>
    </location>
</feature>
<proteinExistence type="predicted"/>
<protein>
    <submittedName>
        <fullName evidence="2">Putative N-acetyltransferase</fullName>
    </submittedName>
</protein>